<protein>
    <submittedName>
        <fullName evidence="2">Uncharacterized protein</fullName>
    </submittedName>
</protein>
<gene>
    <name evidence="2" type="ORF">GCM10023176_21990</name>
</gene>
<reference evidence="3" key="1">
    <citation type="journal article" date="2019" name="Int. J. Syst. Evol. Microbiol.">
        <title>The Global Catalogue of Microorganisms (GCM) 10K type strain sequencing project: providing services to taxonomists for standard genome sequencing and annotation.</title>
        <authorList>
            <consortium name="The Broad Institute Genomics Platform"/>
            <consortium name="The Broad Institute Genome Sequencing Center for Infectious Disease"/>
            <person name="Wu L."/>
            <person name="Ma J."/>
        </authorList>
    </citation>
    <scope>NUCLEOTIDE SEQUENCE [LARGE SCALE GENOMIC DNA]</scope>
    <source>
        <strain evidence="3">JCM 3175</strain>
    </source>
</reference>
<accession>A0ABP8SFA7</accession>
<feature type="region of interest" description="Disordered" evidence="1">
    <location>
        <begin position="1"/>
        <end position="29"/>
    </location>
</feature>
<keyword evidence="3" id="KW-1185">Reference proteome</keyword>
<proteinExistence type="predicted"/>
<name>A0ABP8SFA7_9ACTN</name>
<dbReference type="Proteomes" id="UP001500307">
    <property type="component" value="Unassembled WGS sequence"/>
</dbReference>
<organism evidence="2 3">
    <name type="scientific">Micromonospora coerulea</name>
    <dbReference type="NCBI Taxonomy" id="47856"/>
    <lineage>
        <taxon>Bacteria</taxon>
        <taxon>Bacillati</taxon>
        <taxon>Actinomycetota</taxon>
        <taxon>Actinomycetes</taxon>
        <taxon>Micromonosporales</taxon>
        <taxon>Micromonosporaceae</taxon>
        <taxon>Micromonospora</taxon>
    </lineage>
</organism>
<evidence type="ECO:0000313" key="2">
    <source>
        <dbReference type="EMBL" id="GAA4568154.1"/>
    </source>
</evidence>
<evidence type="ECO:0000313" key="3">
    <source>
        <dbReference type="Proteomes" id="UP001500307"/>
    </source>
</evidence>
<evidence type="ECO:0000256" key="1">
    <source>
        <dbReference type="SAM" id="MobiDB-lite"/>
    </source>
</evidence>
<sequence length="82" mass="8448">MSSAATSTPAARMTRGHGSGTPPLLTSTKTVPNVMATIDPTTIPAGRFLFLGIVMCRTLSVIMVRGRPGQAQQFGDLGCANG</sequence>
<dbReference type="EMBL" id="BAABGU010000010">
    <property type="protein sequence ID" value="GAA4568154.1"/>
    <property type="molecule type" value="Genomic_DNA"/>
</dbReference>
<comment type="caution">
    <text evidence="2">The sequence shown here is derived from an EMBL/GenBank/DDBJ whole genome shotgun (WGS) entry which is preliminary data.</text>
</comment>